<feature type="region of interest" description="Disordered" evidence="1">
    <location>
        <begin position="302"/>
        <end position="367"/>
    </location>
</feature>
<feature type="domain" description="Gag1-like clamp" evidence="2">
    <location>
        <begin position="221"/>
        <end position="475"/>
    </location>
</feature>
<comment type="caution">
    <text evidence="3">The sequence shown here is derived from an EMBL/GenBank/DDBJ whole genome shotgun (WGS) entry which is preliminary data.</text>
</comment>
<evidence type="ECO:0000313" key="3">
    <source>
        <dbReference type="EMBL" id="KPI34835.1"/>
    </source>
</evidence>
<organism evidence="3 4">
    <name type="scientific">Cyphellophora attinorum</name>
    <dbReference type="NCBI Taxonomy" id="1664694"/>
    <lineage>
        <taxon>Eukaryota</taxon>
        <taxon>Fungi</taxon>
        <taxon>Dikarya</taxon>
        <taxon>Ascomycota</taxon>
        <taxon>Pezizomycotina</taxon>
        <taxon>Eurotiomycetes</taxon>
        <taxon>Chaetothyriomycetidae</taxon>
        <taxon>Chaetothyriales</taxon>
        <taxon>Cyphellophoraceae</taxon>
        <taxon>Cyphellophora</taxon>
    </lineage>
</organism>
<gene>
    <name evidence="3" type="ORF">AB675_4866</name>
</gene>
<evidence type="ECO:0000259" key="2">
    <source>
        <dbReference type="Pfam" id="PF13259"/>
    </source>
</evidence>
<feature type="region of interest" description="Disordered" evidence="1">
    <location>
        <begin position="194"/>
        <end position="225"/>
    </location>
</feature>
<dbReference type="VEuPathDB" id="FungiDB:AB675_4866"/>
<dbReference type="GeneID" id="28736911"/>
<sequence length="624" mass="67800">MPLVTPRTIAIAFLREHHSPTLALFDSLRATGDGPRTSSHRHLSACVKPHGDHHAAAASDQQTAQQSSGSAADRASVDSSARSPSSSHTPFLHNLSQRFRKGSNASSNTSHDSQQNHGSNADSKAGEAVQSGTANTKQAERARANASRAAKRYLMTIVRNDWEYPPTSEETANNARPDAKEPIAWRLRDVGESDDELPRHTHHHNQAASPNNRRRSRGSDPYRFENPDAVADYVREREVKRKRLLYDQMRWNEGLRHWVNQRDAWTGAVWEHRNDHKPRPKRNADARRTTQDSLGLILEKGDIPDSASTTATSMDDSMTDSGVPAVSQHSSSTKTRYALGTAVLDTPPHSPSANGGISQPNTSSSSLDHTVTITAATTTTTDPTKLALTTTSSGKGVPISIANGLLNPHAAGPYLPLYPPLFPSDNVLRSRIQPSTYSTIYSKIVVQCLTPNIPIPLPDMVRALVAGWKEEGQWPPQTTTGVPPGAQGAGRRLGSGGGGAFARWRRERMLRKHREQGERGGIVDLGTLEPSNDHYSHRNGELGEDGEMRGSGHRSRKSISSVMKKALGLEDAEEEGKRRSSEVGIPMGFEEEDLEGAAGEEGGGEAGDDADRDRKLNEGLLGDR</sequence>
<dbReference type="EMBL" id="LFJN01000049">
    <property type="protein sequence ID" value="KPI34835.1"/>
    <property type="molecule type" value="Genomic_DNA"/>
</dbReference>
<dbReference type="STRING" id="1664694.A0A0N1GX88"/>
<feature type="compositionally biased region" description="Low complexity" evidence="1">
    <location>
        <begin position="305"/>
        <end position="321"/>
    </location>
</feature>
<dbReference type="OrthoDB" id="5422958at2759"/>
<feature type="region of interest" description="Disordered" evidence="1">
    <location>
        <begin position="473"/>
        <end position="499"/>
    </location>
</feature>
<evidence type="ECO:0000313" key="4">
    <source>
        <dbReference type="Proteomes" id="UP000038010"/>
    </source>
</evidence>
<dbReference type="InterPro" id="IPR053274">
    <property type="entry name" value="Fluconazole_resistance"/>
</dbReference>
<feature type="compositionally biased region" description="Basic and acidic residues" evidence="1">
    <location>
        <begin position="609"/>
        <end position="624"/>
    </location>
</feature>
<name>A0A0N1GX88_9EURO</name>
<dbReference type="RefSeq" id="XP_017994798.1">
    <property type="nucleotide sequence ID" value="XM_018145031.1"/>
</dbReference>
<dbReference type="Proteomes" id="UP000038010">
    <property type="component" value="Unassembled WGS sequence"/>
</dbReference>
<evidence type="ECO:0000256" key="1">
    <source>
        <dbReference type="SAM" id="MobiDB-lite"/>
    </source>
</evidence>
<feature type="compositionally biased region" description="Gly residues" evidence="1">
    <location>
        <begin position="487"/>
        <end position="499"/>
    </location>
</feature>
<dbReference type="PANTHER" id="PTHR28065">
    <property type="entry name" value="FREQUENIN"/>
    <property type="match status" value="1"/>
</dbReference>
<keyword evidence="4" id="KW-1185">Reference proteome</keyword>
<feature type="region of interest" description="Disordered" evidence="1">
    <location>
        <begin position="513"/>
        <end position="624"/>
    </location>
</feature>
<dbReference type="PANTHER" id="PTHR28065:SF1">
    <property type="entry name" value="DUF4050 DOMAIN-CONTAINING PROTEIN"/>
    <property type="match status" value="1"/>
</dbReference>
<accession>A0A0N1GX88</accession>
<proteinExistence type="predicted"/>
<reference evidence="3 4" key="1">
    <citation type="submission" date="2015-06" db="EMBL/GenBank/DDBJ databases">
        <title>Draft genome of the ant-associated black yeast Phialophora attae CBS 131958.</title>
        <authorList>
            <person name="Moreno L.F."/>
            <person name="Stielow B.J."/>
            <person name="de Hoog S."/>
            <person name="Vicente V.A."/>
            <person name="Weiss V.A."/>
            <person name="de Vries M."/>
            <person name="Cruz L.M."/>
            <person name="Souza E.M."/>
        </authorList>
    </citation>
    <scope>NUCLEOTIDE SEQUENCE [LARGE SCALE GENOMIC DNA]</scope>
    <source>
        <strain evidence="3 4">CBS 131958</strain>
    </source>
</reference>
<dbReference type="InterPro" id="IPR025124">
    <property type="entry name" value="Gag1-like_clamp"/>
</dbReference>
<feature type="region of interest" description="Disordered" evidence="1">
    <location>
        <begin position="48"/>
        <end position="147"/>
    </location>
</feature>
<protein>
    <recommendedName>
        <fullName evidence="2">Gag1-like clamp domain-containing protein</fullName>
    </recommendedName>
</protein>
<feature type="compositionally biased region" description="Low complexity" evidence="1">
    <location>
        <begin position="56"/>
        <end position="87"/>
    </location>
</feature>
<dbReference type="Pfam" id="PF13259">
    <property type="entry name" value="clamp_Gag1-like"/>
    <property type="match status" value="1"/>
</dbReference>
<feature type="compositionally biased region" description="Basic and acidic residues" evidence="1">
    <location>
        <begin position="531"/>
        <end position="550"/>
    </location>
</feature>
<dbReference type="AlphaFoldDB" id="A0A0N1GX88"/>
<feature type="compositionally biased region" description="Polar residues" evidence="1">
    <location>
        <begin position="103"/>
        <end position="122"/>
    </location>
</feature>
<feature type="compositionally biased region" description="Polar residues" evidence="1">
    <location>
        <begin position="351"/>
        <end position="367"/>
    </location>
</feature>